<protein>
    <submittedName>
        <fullName evidence="2">Spermidine hydroxycinnamoyl transferase-like</fullName>
    </submittedName>
</protein>
<dbReference type="PANTHER" id="PTHR31642:SF289">
    <property type="entry name" value="SPERMIDINE HYDROXYCINNAMOYL TRANSFERASE"/>
    <property type="match status" value="1"/>
</dbReference>
<dbReference type="InterPro" id="IPR023213">
    <property type="entry name" value="CAT-like_dom_sf"/>
</dbReference>
<proteinExistence type="inferred from homology"/>
<dbReference type="InterPro" id="IPR050317">
    <property type="entry name" value="Plant_Fungal_Acyltransferase"/>
</dbReference>
<evidence type="ECO:0000256" key="1">
    <source>
        <dbReference type="ARBA" id="ARBA00009861"/>
    </source>
</evidence>
<dbReference type="AlphaFoldDB" id="A0AAD7VHZ2"/>
<sequence length="466" mass="52459">MPNSEKMVTILSSHTVVPCELTPTGKFSLSNCDNIKLTSHAPLLYVYKPNKNGSLGNPIDTMRNSLSQALVHYYLLAGRLSCTEGGRLEVHFNSMGADLFEAFCQTGLDELGDFEPTQILQDLFPKIDYGCPTQEIPLLMVQLTSFPCGGLTVGVAISRAVVDGLSAMRFVNSWAKLSKGDKLDSSLLPFHNRTLLQSSKQHTKLRFDHVEFHPPPRWIGDSYSRTEQNVETSVAVLKITKHQIEKLKKEAMNINTNNKAMAPKRPYSSFEVISGHLWRCLCKAFYVGNGYQPTRLTILVNCRNRLKPPLPDGYFGNATFPTVTHTCQFNDLIDKPFSYAVCKIREAIEKMADEYVRSALDFIATQKDMNLVRTSFHYPEGYKDGNPNLFIVSWMNFPNNDSDFGWGNPIYMDPGSINSQGKVFIMQNCVEDGSLIIAICLKSTHINAFNKFFYEDIKEELPNSKL</sequence>
<evidence type="ECO:0000313" key="2">
    <source>
        <dbReference type="EMBL" id="KAJ7976403.1"/>
    </source>
</evidence>
<reference evidence="2" key="1">
    <citation type="journal article" date="2023" name="Science">
        <title>Elucidation of the pathway for biosynthesis of saponin adjuvants from the soapbark tree.</title>
        <authorList>
            <person name="Reed J."/>
            <person name="Orme A."/>
            <person name="El-Demerdash A."/>
            <person name="Owen C."/>
            <person name="Martin L.B.B."/>
            <person name="Misra R.C."/>
            <person name="Kikuchi S."/>
            <person name="Rejzek M."/>
            <person name="Martin A.C."/>
            <person name="Harkess A."/>
            <person name="Leebens-Mack J."/>
            <person name="Louveau T."/>
            <person name="Stephenson M.J."/>
            <person name="Osbourn A."/>
        </authorList>
    </citation>
    <scope>NUCLEOTIDE SEQUENCE</scope>
    <source>
        <strain evidence="2">S10</strain>
    </source>
</reference>
<dbReference type="EMBL" id="JARAOO010000003">
    <property type="protein sequence ID" value="KAJ7976403.1"/>
    <property type="molecule type" value="Genomic_DNA"/>
</dbReference>
<dbReference type="GO" id="GO:0016747">
    <property type="term" value="F:acyltransferase activity, transferring groups other than amino-acyl groups"/>
    <property type="evidence" value="ECO:0007669"/>
    <property type="project" value="TreeGrafter"/>
</dbReference>
<gene>
    <name evidence="2" type="ORF">O6P43_006188</name>
</gene>
<organism evidence="2 3">
    <name type="scientific">Quillaja saponaria</name>
    <name type="common">Soap bark tree</name>
    <dbReference type="NCBI Taxonomy" id="32244"/>
    <lineage>
        <taxon>Eukaryota</taxon>
        <taxon>Viridiplantae</taxon>
        <taxon>Streptophyta</taxon>
        <taxon>Embryophyta</taxon>
        <taxon>Tracheophyta</taxon>
        <taxon>Spermatophyta</taxon>
        <taxon>Magnoliopsida</taxon>
        <taxon>eudicotyledons</taxon>
        <taxon>Gunneridae</taxon>
        <taxon>Pentapetalae</taxon>
        <taxon>rosids</taxon>
        <taxon>fabids</taxon>
        <taxon>Fabales</taxon>
        <taxon>Quillajaceae</taxon>
        <taxon>Quillaja</taxon>
    </lineage>
</organism>
<dbReference type="PANTHER" id="PTHR31642">
    <property type="entry name" value="TRICHOTHECENE 3-O-ACETYLTRANSFERASE"/>
    <property type="match status" value="1"/>
</dbReference>
<keyword evidence="2" id="KW-0808">Transferase</keyword>
<dbReference type="Proteomes" id="UP001163823">
    <property type="component" value="Chromosome 3"/>
</dbReference>
<dbReference type="Pfam" id="PF02458">
    <property type="entry name" value="Transferase"/>
    <property type="match status" value="1"/>
</dbReference>
<dbReference type="KEGG" id="qsa:O6P43_006188"/>
<name>A0AAD7VHZ2_QUISA</name>
<comment type="similarity">
    <text evidence="1">Belongs to the plant acyltransferase family.</text>
</comment>
<accession>A0AAD7VHZ2</accession>
<dbReference type="Gene3D" id="3.30.559.10">
    <property type="entry name" value="Chloramphenicol acetyltransferase-like domain"/>
    <property type="match status" value="2"/>
</dbReference>
<evidence type="ECO:0000313" key="3">
    <source>
        <dbReference type="Proteomes" id="UP001163823"/>
    </source>
</evidence>
<keyword evidence="3" id="KW-1185">Reference proteome</keyword>
<comment type="caution">
    <text evidence="2">The sequence shown here is derived from an EMBL/GenBank/DDBJ whole genome shotgun (WGS) entry which is preliminary data.</text>
</comment>